<gene>
    <name evidence="2" type="ORF">LOC62_02G002605</name>
</gene>
<evidence type="ECO:0000313" key="3">
    <source>
        <dbReference type="Proteomes" id="UP000827549"/>
    </source>
</evidence>
<dbReference type="EMBL" id="CP086715">
    <property type="protein sequence ID" value="WOO79068.1"/>
    <property type="molecule type" value="Genomic_DNA"/>
</dbReference>
<dbReference type="AlphaFoldDB" id="A0AAF0Y2G1"/>
<keyword evidence="1" id="KW-0732">Signal</keyword>
<accession>A0AAF0Y2G1</accession>
<dbReference type="RefSeq" id="XP_062625100.1">
    <property type="nucleotide sequence ID" value="XM_062769116.1"/>
</dbReference>
<sequence length="110" mass="11742">MRLHLSLGLIALVLASAAAAPLPASPSSSASHPPHDRQLTTAAALAALRRTAELRVYSPAEGEFFVVDDASGKFWAVMGELRDTFIRRSSRPNDVGLVTNDNVQKPFMAA</sequence>
<evidence type="ECO:0000313" key="2">
    <source>
        <dbReference type="EMBL" id="WOO79068.1"/>
    </source>
</evidence>
<organism evidence="2 3">
    <name type="scientific">Vanrija pseudolonga</name>
    <dbReference type="NCBI Taxonomy" id="143232"/>
    <lineage>
        <taxon>Eukaryota</taxon>
        <taxon>Fungi</taxon>
        <taxon>Dikarya</taxon>
        <taxon>Basidiomycota</taxon>
        <taxon>Agaricomycotina</taxon>
        <taxon>Tremellomycetes</taxon>
        <taxon>Trichosporonales</taxon>
        <taxon>Trichosporonaceae</taxon>
        <taxon>Vanrija</taxon>
    </lineage>
</organism>
<feature type="signal peptide" evidence="1">
    <location>
        <begin position="1"/>
        <end position="19"/>
    </location>
</feature>
<keyword evidence="3" id="KW-1185">Reference proteome</keyword>
<evidence type="ECO:0000256" key="1">
    <source>
        <dbReference type="SAM" id="SignalP"/>
    </source>
</evidence>
<dbReference type="GeneID" id="87805852"/>
<name>A0AAF0Y2G1_9TREE</name>
<dbReference type="Proteomes" id="UP000827549">
    <property type="component" value="Chromosome 2"/>
</dbReference>
<proteinExistence type="predicted"/>
<protein>
    <submittedName>
        <fullName evidence="2">Uncharacterized protein</fullName>
    </submittedName>
</protein>
<reference evidence="2" key="1">
    <citation type="submission" date="2023-10" db="EMBL/GenBank/DDBJ databases">
        <authorList>
            <person name="Noh H."/>
        </authorList>
    </citation>
    <scope>NUCLEOTIDE SEQUENCE</scope>
    <source>
        <strain evidence="2">DUCC4014</strain>
    </source>
</reference>
<feature type="chain" id="PRO_5042296523" evidence="1">
    <location>
        <begin position="20"/>
        <end position="110"/>
    </location>
</feature>